<dbReference type="RefSeq" id="WP_012175068.1">
    <property type="nucleotide sequence ID" value="NC_009943.1"/>
</dbReference>
<protein>
    <submittedName>
        <fullName evidence="1">Uncharacterized protein</fullName>
    </submittedName>
</protein>
<dbReference type="EMBL" id="CP000859">
    <property type="protein sequence ID" value="ABW67452.1"/>
    <property type="molecule type" value="Genomic_DNA"/>
</dbReference>
<dbReference type="HOGENOM" id="CLU_1406773_0_0_7"/>
<dbReference type="OrthoDB" id="5421338at2"/>
<sequence>MRNNLIHDINLDFPATRTLVPKSAGMAPDGLRSSERIDEVMMMCDRDQPVYEQISSFSIALYTLGFFDCPDLMSAEEMDAQKAAAFLKDHFTEIRQAALPIHYRITESSERYLLVVGDPLFPRHFASLVDTNSARPFFSKLPFFGAGFDSMEELKKEFVDIDGITDQDFHFFKKNWYGTIPPESVGKIYIVKD</sequence>
<organism evidence="1 2">
    <name type="scientific">Desulfosudis oleivorans (strain DSM 6200 / JCM 39069 / Hxd3)</name>
    <name type="common">Desulfococcus oleovorans</name>
    <dbReference type="NCBI Taxonomy" id="96561"/>
    <lineage>
        <taxon>Bacteria</taxon>
        <taxon>Pseudomonadati</taxon>
        <taxon>Thermodesulfobacteriota</taxon>
        <taxon>Desulfobacteria</taxon>
        <taxon>Desulfobacterales</taxon>
        <taxon>Desulfosudaceae</taxon>
        <taxon>Desulfosudis</taxon>
    </lineage>
</organism>
<evidence type="ECO:0000313" key="1">
    <source>
        <dbReference type="EMBL" id="ABW67452.1"/>
    </source>
</evidence>
<dbReference type="KEGG" id="dol:Dole_1648"/>
<evidence type="ECO:0000313" key="2">
    <source>
        <dbReference type="Proteomes" id="UP000008561"/>
    </source>
</evidence>
<name>A9A0F2_DESOH</name>
<dbReference type="Proteomes" id="UP000008561">
    <property type="component" value="Chromosome"/>
</dbReference>
<proteinExistence type="predicted"/>
<accession>A9A0F2</accession>
<dbReference type="AlphaFoldDB" id="A9A0F2"/>
<dbReference type="STRING" id="96561.Dole_1648"/>
<keyword evidence="2" id="KW-1185">Reference proteome</keyword>
<reference evidence="1 2" key="1">
    <citation type="submission" date="2007-10" db="EMBL/GenBank/DDBJ databases">
        <title>Complete sequence of Desulfococcus oleovorans Hxd3.</title>
        <authorList>
            <consortium name="US DOE Joint Genome Institute"/>
            <person name="Copeland A."/>
            <person name="Lucas S."/>
            <person name="Lapidus A."/>
            <person name="Barry K."/>
            <person name="Glavina del Rio T."/>
            <person name="Dalin E."/>
            <person name="Tice H."/>
            <person name="Pitluck S."/>
            <person name="Kiss H."/>
            <person name="Brettin T."/>
            <person name="Bruce D."/>
            <person name="Detter J.C."/>
            <person name="Han C."/>
            <person name="Schmutz J."/>
            <person name="Larimer F."/>
            <person name="Land M."/>
            <person name="Hauser L."/>
            <person name="Kyrpides N."/>
            <person name="Kim E."/>
            <person name="Wawrik B."/>
            <person name="Richardson P."/>
        </authorList>
    </citation>
    <scope>NUCLEOTIDE SEQUENCE [LARGE SCALE GENOMIC DNA]</scope>
    <source>
        <strain evidence="2">DSM 6200 / JCM 39069 / Hxd3</strain>
    </source>
</reference>
<gene>
    <name evidence="1" type="ordered locus">Dole_1648</name>
</gene>